<reference evidence="1" key="1">
    <citation type="submission" date="2020-09" db="EMBL/GenBank/DDBJ databases">
        <title>Genome-Enabled Discovery of Anthraquinone Biosynthesis in Senna tora.</title>
        <authorList>
            <person name="Kang S.-H."/>
            <person name="Pandey R.P."/>
            <person name="Lee C.-M."/>
            <person name="Sim J.-S."/>
            <person name="Jeong J.-T."/>
            <person name="Choi B.-S."/>
            <person name="Jung M."/>
            <person name="Ginzburg D."/>
            <person name="Zhao K."/>
            <person name="Won S.Y."/>
            <person name="Oh T.-J."/>
            <person name="Yu Y."/>
            <person name="Kim N.-H."/>
            <person name="Lee O.R."/>
            <person name="Lee T.-H."/>
            <person name="Bashyal P."/>
            <person name="Kim T.-S."/>
            <person name="Lee W.-H."/>
            <person name="Kawkins C."/>
            <person name="Kim C.-K."/>
            <person name="Kim J.S."/>
            <person name="Ahn B.O."/>
            <person name="Rhee S.Y."/>
            <person name="Sohng J.K."/>
        </authorList>
    </citation>
    <scope>NUCLEOTIDE SEQUENCE</scope>
    <source>
        <tissue evidence="1">Leaf</tissue>
    </source>
</reference>
<protein>
    <submittedName>
        <fullName evidence="1">Homeobox-leucine zipper protein HAT5</fullName>
    </submittedName>
</protein>
<organism evidence="1 2">
    <name type="scientific">Senna tora</name>
    <dbReference type="NCBI Taxonomy" id="362788"/>
    <lineage>
        <taxon>Eukaryota</taxon>
        <taxon>Viridiplantae</taxon>
        <taxon>Streptophyta</taxon>
        <taxon>Embryophyta</taxon>
        <taxon>Tracheophyta</taxon>
        <taxon>Spermatophyta</taxon>
        <taxon>Magnoliopsida</taxon>
        <taxon>eudicotyledons</taxon>
        <taxon>Gunneridae</taxon>
        <taxon>Pentapetalae</taxon>
        <taxon>rosids</taxon>
        <taxon>fabids</taxon>
        <taxon>Fabales</taxon>
        <taxon>Fabaceae</taxon>
        <taxon>Caesalpinioideae</taxon>
        <taxon>Cassia clade</taxon>
        <taxon>Senna</taxon>
    </lineage>
</organism>
<name>A0A834WKX2_9FABA</name>
<evidence type="ECO:0000313" key="1">
    <source>
        <dbReference type="EMBL" id="KAF7824673.1"/>
    </source>
</evidence>
<dbReference type="OrthoDB" id="6159439at2759"/>
<dbReference type="Proteomes" id="UP000634136">
    <property type="component" value="Unassembled WGS sequence"/>
</dbReference>
<keyword evidence="1" id="KW-0371">Homeobox</keyword>
<evidence type="ECO:0000313" key="2">
    <source>
        <dbReference type="Proteomes" id="UP000634136"/>
    </source>
</evidence>
<keyword evidence="2" id="KW-1185">Reference proteome</keyword>
<dbReference type="GO" id="GO:0003677">
    <property type="term" value="F:DNA binding"/>
    <property type="evidence" value="ECO:0007669"/>
    <property type="project" value="UniProtKB-KW"/>
</dbReference>
<dbReference type="EMBL" id="JAAIUW010000007">
    <property type="protein sequence ID" value="KAF7824673.1"/>
    <property type="molecule type" value="Genomic_DNA"/>
</dbReference>
<comment type="caution">
    <text evidence="1">The sequence shown here is derived from an EMBL/GenBank/DDBJ whole genome shotgun (WGS) entry which is preliminary data.</text>
</comment>
<proteinExistence type="predicted"/>
<sequence length="114" mass="13132">MFPLSLLQIPSDNSRGSSIDSDWAICFQARVRRLWLISYVNDRLFENISGGEEELYDACFHQAGKKRRLTNEQVQFLELKLGHFRNFQRVNSEHNAFSSGLNDFAIGRALSHTP</sequence>
<gene>
    <name evidence="1" type="ORF">G2W53_022817</name>
</gene>
<keyword evidence="1" id="KW-0238">DNA-binding</keyword>
<dbReference type="AlphaFoldDB" id="A0A834WKX2"/>
<accession>A0A834WKX2</accession>